<reference evidence="2" key="2">
    <citation type="submission" date="2013-10" db="EMBL/GenBank/DDBJ databases">
        <authorList>
            <person name="Aslett M."/>
        </authorList>
    </citation>
    <scope>NUCLEOTIDE SEQUENCE [LARGE SCALE GENOMIC DNA]</scope>
    <source>
        <strain evidence="2">Houghton</strain>
    </source>
</reference>
<sequence>KWNSPFASKERELLGPMPRHLGGKPDDISLVVGVVRENKEGGSTPGTSNPRP</sequence>
<dbReference type="GeneID" id="25257169"/>
<feature type="non-terminal residue" evidence="2">
    <location>
        <position position="1"/>
    </location>
</feature>
<dbReference type="AlphaFoldDB" id="U6L9Q9"/>
<dbReference type="VEuPathDB" id="ToxoDB:ETH2_0827700"/>
<reference evidence="2" key="1">
    <citation type="submission" date="2013-10" db="EMBL/GenBank/DDBJ databases">
        <title>Genomic analysis of the causative agents of coccidiosis in chickens.</title>
        <authorList>
            <person name="Reid A.J."/>
            <person name="Blake D."/>
            <person name="Billington K."/>
            <person name="Browne H."/>
            <person name="Dunn M."/>
            <person name="Hung S."/>
            <person name="Kawahara F."/>
            <person name="Miranda-Saavedra D."/>
            <person name="Mourier T."/>
            <person name="Nagra H."/>
            <person name="Otto T.D."/>
            <person name="Rawlings N."/>
            <person name="Sanchez A."/>
            <person name="Sanders M."/>
            <person name="Subramaniam C."/>
            <person name="Tay Y."/>
            <person name="Dear P."/>
            <person name="Doerig C."/>
            <person name="Gruber A."/>
            <person name="Parkinson J."/>
            <person name="Shirley M."/>
            <person name="Wan K.L."/>
            <person name="Berriman M."/>
            <person name="Tomley F."/>
            <person name="Pain A."/>
        </authorList>
    </citation>
    <scope>NUCLEOTIDE SEQUENCE [LARGE SCALE GENOMIC DNA]</scope>
    <source>
        <strain evidence="2">Houghton</strain>
    </source>
</reference>
<dbReference type="VEuPathDB" id="ToxoDB:ETH_00040645"/>
<dbReference type="Proteomes" id="UP000030747">
    <property type="component" value="Unassembled WGS sequence"/>
</dbReference>
<gene>
    <name evidence="2" type="ORF">ETH_00040645</name>
</gene>
<organism evidence="2 3">
    <name type="scientific">Eimeria tenella</name>
    <name type="common">Coccidian parasite</name>
    <dbReference type="NCBI Taxonomy" id="5802"/>
    <lineage>
        <taxon>Eukaryota</taxon>
        <taxon>Sar</taxon>
        <taxon>Alveolata</taxon>
        <taxon>Apicomplexa</taxon>
        <taxon>Conoidasida</taxon>
        <taxon>Coccidia</taxon>
        <taxon>Eucoccidiorida</taxon>
        <taxon>Eimeriorina</taxon>
        <taxon>Eimeriidae</taxon>
        <taxon>Eimeria</taxon>
    </lineage>
</organism>
<evidence type="ECO:0000313" key="3">
    <source>
        <dbReference type="Proteomes" id="UP000030747"/>
    </source>
</evidence>
<feature type="region of interest" description="Disordered" evidence="1">
    <location>
        <begin position="1"/>
        <end position="27"/>
    </location>
</feature>
<dbReference type="OrthoDB" id="60843at2759"/>
<proteinExistence type="predicted"/>
<dbReference type="EMBL" id="HG677184">
    <property type="protein sequence ID" value="CDJ44500.1"/>
    <property type="molecule type" value="Genomic_DNA"/>
</dbReference>
<evidence type="ECO:0000256" key="1">
    <source>
        <dbReference type="SAM" id="MobiDB-lite"/>
    </source>
</evidence>
<dbReference type="RefSeq" id="XP_013235249.1">
    <property type="nucleotide sequence ID" value="XM_013379795.1"/>
</dbReference>
<protein>
    <submittedName>
        <fullName evidence="2">Protein phosphatase 2C, putative</fullName>
    </submittedName>
</protein>
<name>U6L9Q9_EIMTE</name>
<evidence type="ECO:0000313" key="2">
    <source>
        <dbReference type="EMBL" id="CDJ44500.1"/>
    </source>
</evidence>
<keyword evidence="3" id="KW-1185">Reference proteome</keyword>
<accession>U6L9Q9</accession>